<evidence type="ECO:0000313" key="2">
    <source>
        <dbReference type="Proteomes" id="UP000225740"/>
    </source>
</evidence>
<evidence type="ECO:0008006" key="3">
    <source>
        <dbReference type="Google" id="ProtNLM"/>
    </source>
</evidence>
<name>A0A2G1WD52_9BACT</name>
<organism evidence="1 2">
    <name type="scientific">Rhodopirellula bahusiensis</name>
    <dbReference type="NCBI Taxonomy" id="2014065"/>
    <lineage>
        <taxon>Bacteria</taxon>
        <taxon>Pseudomonadati</taxon>
        <taxon>Planctomycetota</taxon>
        <taxon>Planctomycetia</taxon>
        <taxon>Pirellulales</taxon>
        <taxon>Pirellulaceae</taxon>
        <taxon>Rhodopirellula</taxon>
    </lineage>
</organism>
<dbReference type="EMBL" id="NIZW01000001">
    <property type="protein sequence ID" value="PHQ36984.1"/>
    <property type="molecule type" value="Genomic_DNA"/>
</dbReference>
<gene>
    <name evidence="1" type="ORF">CEE69_00990</name>
</gene>
<dbReference type="Proteomes" id="UP000225740">
    <property type="component" value="Unassembled WGS sequence"/>
</dbReference>
<accession>A0A2G1WD52</accession>
<reference evidence="1 2" key="1">
    <citation type="submission" date="2017-06" db="EMBL/GenBank/DDBJ databases">
        <title>Description of Rhodopirellula bahusiensis sp. nov.</title>
        <authorList>
            <person name="Kizina J."/>
            <person name="Harder J."/>
        </authorList>
    </citation>
    <scope>NUCLEOTIDE SEQUENCE [LARGE SCALE GENOMIC DNA]</scope>
    <source>
        <strain evidence="1 2">SWK21</strain>
    </source>
</reference>
<proteinExistence type="predicted"/>
<sequence length="440" mass="50434">MVCFVTLPGFMLRSGWELDCMAKPKRNVAKSQTGIGQLSLVEHSLCPLDRQASLSENLVHQVEYRYSDANRKRQTARARIFCPLGLSASDELYLWGLLALTLSLQDDRSDLVATPHWCLRQLGVVDTRSARGGEQYRLFRDAIRRLSVTSYLCDAFYDPIKAEHREVSFHFFSYDLPSGSSHRAWRFNWDRTFYDLAKHGASQLRFDLELYRSLDPASRRLFLFVSKIFHRRSSLPSFDLRYVAVELMGFSPTVTLRDLRIKVIRCLKKLDACNVVRDAEISRVSKGKYLLSANRGVYFDQRAEDKASMKKLQPIIETLIGLGFETGAAYSLSRKYPARLLEEWADITQAASERFGRPFFKKSPMAFFVDSVSKASKGQRTAPDWWHEVRREEQNQAELSNNSQKLFADLRAELFGDSPAKQSQQDVSVETAADILKSFN</sequence>
<evidence type="ECO:0000313" key="1">
    <source>
        <dbReference type="EMBL" id="PHQ36984.1"/>
    </source>
</evidence>
<keyword evidence="2" id="KW-1185">Reference proteome</keyword>
<protein>
    <recommendedName>
        <fullName evidence="3">Replication protein</fullName>
    </recommendedName>
</protein>
<comment type="caution">
    <text evidence="1">The sequence shown here is derived from an EMBL/GenBank/DDBJ whole genome shotgun (WGS) entry which is preliminary data.</text>
</comment>
<dbReference type="AlphaFoldDB" id="A0A2G1WD52"/>